<evidence type="ECO:0008006" key="3">
    <source>
        <dbReference type="Google" id="ProtNLM"/>
    </source>
</evidence>
<evidence type="ECO:0000256" key="1">
    <source>
        <dbReference type="SAM" id="MobiDB-lite"/>
    </source>
</evidence>
<gene>
    <name evidence="2" type="ORF">DSM112329_04736</name>
</gene>
<dbReference type="KEGG" id="parq:DSM112329_04736"/>
<evidence type="ECO:0000313" key="2">
    <source>
        <dbReference type="EMBL" id="XAY07844.1"/>
    </source>
</evidence>
<dbReference type="AlphaFoldDB" id="A0AAU7B1P4"/>
<reference evidence="2" key="1">
    <citation type="submission" date="2022-12" db="EMBL/GenBank/DDBJ databases">
        <title>Paraconexibacter alkalitolerans sp. nov. and Baekduia alba sp. nov., isolated from soil and emended description of the genera Paraconexibacter (Chun et al., 2020) and Baekduia (An et al., 2020).</title>
        <authorList>
            <person name="Vieira S."/>
            <person name="Huber K.J."/>
            <person name="Geppert A."/>
            <person name="Wolf J."/>
            <person name="Neumann-Schaal M."/>
            <person name="Muesken M."/>
            <person name="Overmann J."/>
        </authorList>
    </citation>
    <scope>NUCLEOTIDE SEQUENCE</scope>
    <source>
        <strain evidence="2">AEG42_29</strain>
    </source>
</reference>
<dbReference type="EMBL" id="CP114014">
    <property type="protein sequence ID" value="XAY07844.1"/>
    <property type="molecule type" value="Genomic_DNA"/>
</dbReference>
<sequence>MPDDDDPGRAEPAGPWRLWRQDDHGNAVPMASFTDRDEADRACARYNAQGHHQHYWVELDHR</sequence>
<feature type="region of interest" description="Disordered" evidence="1">
    <location>
        <begin position="1"/>
        <end position="23"/>
    </location>
</feature>
<accession>A0AAU7B1P4</accession>
<dbReference type="RefSeq" id="WP_354699032.1">
    <property type="nucleotide sequence ID" value="NZ_CP114014.1"/>
</dbReference>
<protein>
    <recommendedName>
        <fullName evidence="3">SPOR domain-containing protein</fullName>
    </recommendedName>
</protein>
<name>A0AAU7B1P4_9ACTN</name>
<proteinExistence type="predicted"/>
<organism evidence="2">
    <name type="scientific">Paraconexibacter sp. AEG42_29</name>
    <dbReference type="NCBI Taxonomy" id="2997339"/>
    <lineage>
        <taxon>Bacteria</taxon>
        <taxon>Bacillati</taxon>
        <taxon>Actinomycetota</taxon>
        <taxon>Thermoleophilia</taxon>
        <taxon>Solirubrobacterales</taxon>
        <taxon>Paraconexibacteraceae</taxon>
        <taxon>Paraconexibacter</taxon>
    </lineage>
</organism>